<feature type="compositionally biased region" description="Basic residues" evidence="1">
    <location>
        <begin position="1"/>
        <end position="11"/>
    </location>
</feature>
<gene>
    <name evidence="2" type="ORF">F5X68DRAFT_54713</name>
</gene>
<name>A0A9P9A776_9PEZI</name>
<evidence type="ECO:0000313" key="3">
    <source>
        <dbReference type="Proteomes" id="UP000770015"/>
    </source>
</evidence>
<evidence type="ECO:0000256" key="1">
    <source>
        <dbReference type="SAM" id="MobiDB-lite"/>
    </source>
</evidence>
<keyword evidence="3" id="KW-1185">Reference proteome</keyword>
<comment type="caution">
    <text evidence="2">The sequence shown here is derived from an EMBL/GenBank/DDBJ whole genome shotgun (WGS) entry which is preliminary data.</text>
</comment>
<sequence>MECKRRGRKRPPPPPPLLSLASSQSVSGRMRGEMRAQTRWATSNDGIGLCARMRVHSLHPCLRAGGQGQQPGPVASQARCLGPTRGPHPGPSDGGLGFQVQVVCVQFGRPVKTLASTKHQSRDPAEDRQPHPHHSRGLPTSHTSPPRVFCFLARAHAARRC</sequence>
<dbReference type="AlphaFoldDB" id="A0A9P9A776"/>
<protein>
    <submittedName>
        <fullName evidence="2">Uncharacterized protein</fullName>
    </submittedName>
</protein>
<accession>A0A9P9A776</accession>
<dbReference type="Proteomes" id="UP000770015">
    <property type="component" value="Unassembled WGS sequence"/>
</dbReference>
<feature type="region of interest" description="Disordered" evidence="1">
    <location>
        <begin position="1"/>
        <end position="37"/>
    </location>
</feature>
<feature type="compositionally biased region" description="Basic and acidic residues" evidence="1">
    <location>
        <begin position="120"/>
        <end position="130"/>
    </location>
</feature>
<proteinExistence type="predicted"/>
<evidence type="ECO:0000313" key="2">
    <source>
        <dbReference type="EMBL" id="KAH6666488.1"/>
    </source>
</evidence>
<organism evidence="2 3">
    <name type="scientific">Plectosphaerella plurivora</name>
    <dbReference type="NCBI Taxonomy" id="936078"/>
    <lineage>
        <taxon>Eukaryota</taxon>
        <taxon>Fungi</taxon>
        <taxon>Dikarya</taxon>
        <taxon>Ascomycota</taxon>
        <taxon>Pezizomycotina</taxon>
        <taxon>Sordariomycetes</taxon>
        <taxon>Hypocreomycetidae</taxon>
        <taxon>Glomerellales</taxon>
        <taxon>Plectosphaerellaceae</taxon>
        <taxon>Plectosphaerella</taxon>
    </lineage>
</organism>
<reference evidence="2" key="1">
    <citation type="journal article" date="2021" name="Nat. Commun.">
        <title>Genetic determinants of endophytism in the Arabidopsis root mycobiome.</title>
        <authorList>
            <person name="Mesny F."/>
            <person name="Miyauchi S."/>
            <person name="Thiergart T."/>
            <person name="Pickel B."/>
            <person name="Atanasova L."/>
            <person name="Karlsson M."/>
            <person name="Huettel B."/>
            <person name="Barry K.W."/>
            <person name="Haridas S."/>
            <person name="Chen C."/>
            <person name="Bauer D."/>
            <person name="Andreopoulos W."/>
            <person name="Pangilinan J."/>
            <person name="LaButti K."/>
            <person name="Riley R."/>
            <person name="Lipzen A."/>
            <person name="Clum A."/>
            <person name="Drula E."/>
            <person name="Henrissat B."/>
            <person name="Kohler A."/>
            <person name="Grigoriev I.V."/>
            <person name="Martin F.M."/>
            <person name="Hacquard S."/>
        </authorList>
    </citation>
    <scope>NUCLEOTIDE SEQUENCE</scope>
    <source>
        <strain evidence="2">MPI-SDFR-AT-0117</strain>
    </source>
</reference>
<feature type="region of interest" description="Disordered" evidence="1">
    <location>
        <begin position="114"/>
        <end position="143"/>
    </location>
</feature>
<dbReference type="EMBL" id="JAGSXJ010000036">
    <property type="protein sequence ID" value="KAH6666488.1"/>
    <property type="molecule type" value="Genomic_DNA"/>
</dbReference>